<proteinExistence type="predicted"/>
<dbReference type="AlphaFoldDB" id="A0A8A1MKL2"/>
<evidence type="ECO:0000313" key="2">
    <source>
        <dbReference type="Proteomes" id="UP000663671"/>
    </source>
</evidence>
<dbReference type="EMBL" id="CP069115">
    <property type="protein sequence ID" value="QSS65184.1"/>
    <property type="molecule type" value="Genomic_DNA"/>
</dbReference>
<accession>A0A8A1MKL2</accession>
<dbReference type="VEuPathDB" id="FungiDB:I7I51_06026"/>
<sequence length="166" mass="18603">MSAWLFNLFPPSSLTLCFHSYSYSPLVLLHRIHCWLRCCWILSDRGRRLHVTFRRPAEPWNIAHTPVDMFRFITSLLVADSSLVHQGLALNDFTLGCKPQRSLVGPPVCKLVLPRRVLCGYMYGSCNKALAASRGLSGLSCHLCLPVACELNSFNSLSISLIKGRV</sequence>
<name>A0A8A1MKL2_AJECA</name>
<gene>
    <name evidence="1" type="ORF">I7I51_06026</name>
</gene>
<reference evidence="1" key="1">
    <citation type="submission" date="2021-01" db="EMBL/GenBank/DDBJ databases">
        <title>Chromosome-level genome assembly of a human fungal pathogen reveals clustering of transcriptionally co-regulated genes.</title>
        <authorList>
            <person name="Voorhies M."/>
            <person name="Cohen S."/>
            <person name="Shea T.P."/>
            <person name="Petrus S."/>
            <person name="Munoz J.F."/>
            <person name="Poplawski S."/>
            <person name="Goldman W.E."/>
            <person name="Michael T."/>
            <person name="Cuomo C.A."/>
            <person name="Sil A."/>
            <person name="Beyhan S."/>
        </authorList>
    </citation>
    <scope>NUCLEOTIDE SEQUENCE</scope>
    <source>
        <strain evidence="1">WU24</strain>
    </source>
</reference>
<organism evidence="1 2">
    <name type="scientific">Ajellomyces capsulatus</name>
    <name type="common">Darling's disease fungus</name>
    <name type="synonym">Histoplasma capsulatum</name>
    <dbReference type="NCBI Taxonomy" id="5037"/>
    <lineage>
        <taxon>Eukaryota</taxon>
        <taxon>Fungi</taxon>
        <taxon>Dikarya</taxon>
        <taxon>Ascomycota</taxon>
        <taxon>Pezizomycotina</taxon>
        <taxon>Eurotiomycetes</taxon>
        <taxon>Eurotiomycetidae</taxon>
        <taxon>Onygenales</taxon>
        <taxon>Ajellomycetaceae</taxon>
        <taxon>Histoplasma</taxon>
    </lineage>
</organism>
<evidence type="ECO:0000313" key="1">
    <source>
        <dbReference type="EMBL" id="QSS65184.1"/>
    </source>
</evidence>
<protein>
    <submittedName>
        <fullName evidence="1">Uncharacterized protein</fullName>
    </submittedName>
</protein>
<dbReference type="Proteomes" id="UP000663671">
    <property type="component" value="Chromosome 3"/>
</dbReference>